<gene>
    <name evidence="3" type="ORF">BDV95DRAFT_595552</name>
</gene>
<dbReference type="EMBL" id="JAADJZ010000013">
    <property type="protein sequence ID" value="KAF2870880.1"/>
    <property type="molecule type" value="Genomic_DNA"/>
</dbReference>
<dbReference type="Proteomes" id="UP000481861">
    <property type="component" value="Unassembled WGS sequence"/>
</dbReference>
<sequence length="109" mass="11878">MAPLANQMSAAASQPEISTAATPPHSIIKPSDPKVGPIPVAVFVVLCMMGPFMLSFIVFVVYKFTIGKYRHNKQLRAQELEVELANQVAERPAVGARIFSVVEAPAMRR</sequence>
<organism evidence="3 4">
    <name type="scientific">Massariosphaeria phaeospora</name>
    <dbReference type="NCBI Taxonomy" id="100035"/>
    <lineage>
        <taxon>Eukaryota</taxon>
        <taxon>Fungi</taxon>
        <taxon>Dikarya</taxon>
        <taxon>Ascomycota</taxon>
        <taxon>Pezizomycotina</taxon>
        <taxon>Dothideomycetes</taxon>
        <taxon>Pleosporomycetidae</taxon>
        <taxon>Pleosporales</taxon>
        <taxon>Pleosporales incertae sedis</taxon>
        <taxon>Massariosphaeria</taxon>
    </lineage>
</organism>
<comment type="caution">
    <text evidence="3">The sequence shown here is derived from an EMBL/GenBank/DDBJ whole genome shotgun (WGS) entry which is preliminary data.</text>
</comment>
<keyword evidence="2" id="KW-1133">Transmembrane helix</keyword>
<accession>A0A7C8M5A0</accession>
<dbReference type="OrthoDB" id="3794851at2759"/>
<proteinExistence type="predicted"/>
<protein>
    <submittedName>
        <fullName evidence="3">Uncharacterized protein</fullName>
    </submittedName>
</protein>
<evidence type="ECO:0000256" key="1">
    <source>
        <dbReference type="SAM" id="MobiDB-lite"/>
    </source>
</evidence>
<keyword evidence="2" id="KW-0472">Membrane</keyword>
<name>A0A7C8M5A0_9PLEO</name>
<feature type="transmembrane region" description="Helical" evidence="2">
    <location>
        <begin position="40"/>
        <end position="62"/>
    </location>
</feature>
<evidence type="ECO:0000313" key="4">
    <source>
        <dbReference type="Proteomes" id="UP000481861"/>
    </source>
</evidence>
<evidence type="ECO:0000256" key="2">
    <source>
        <dbReference type="SAM" id="Phobius"/>
    </source>
</evidence>
<feature type="region of interest" description="Disordered" evidence="1">
    <location>
        <begin position="1"/>
        <end position="35"/>
    </location>
</feature>
<keyword evidence="2" id="KW-0812">Transmembrane</keyword>
<keyword evidence="4" id="KW-1185">Reference proteome</keyword>
<reference evidence="3 4" key="1">
    <citation type="submission" date="2020-01" db="EMBL/GenBank/DDBJ databases">
        <authorList>
            <consortium name="DOE Joint Genome Institute"/>
            <person name="Haridas S."/>
            <person name="Albert R."/>
            <person name="Binder M."/>
            <person name="Bloem J."/>
            <person name="Labutti K."/>
            <person name="Salamov A."/>
            <person name="Andreopoulos B."/>
            <person name="Baker S.E."/>
            <person name="Barry K."/>
            <person name="Bills G."/>
            <person name="Bluhm B.H."/>
            <person name="Cannon C."/>
            <person name="Castanera R."/>
            <person name="Culley D.E."/>
            <person name="Daum C."/>
            <person name="Ezra D."/>
            <person name="Gonzalez J.B."/>
            <person name="Henrissat B."/>
            <person name="Kuo A."/>
            <person name="Liang C."/>
            <person name="Lipzen A."/>
            <person name="Lutzoni F."/>
            <person name="Magnuson J."/>
            <person name="Mondo S."/>
            <person name="Nolan M."/>
            <person name="Ohm R."/>
            <person name="Pangilinan J."/>
            <person name="Park H.-J.H."/>
            <person name="Ramirez L."/>
            <person name="Alfaro M."/>
            <person name="Sun H."/>
            <person name="Tritt A."/>
            <person name="Yoshinaga Y."/>
            <person name="Zwiers L.-H.L."/>
            <person name="Turgeon B.G."/>
            <person name="Goodwin S.B."/>
            <person name="Spatafora J.W."/>
            <person name="Crous P.W."/>
            <person name="Grigoriev I.V."/>
        </authorList>
    </citation>
    <scope>NUCLEOTIDE SEQUENCE [LARGE SCALE GENOMIC DNA]</scope>
    <source>
        <strain evidence="3 4">CBS 611.86</strain>
    </source>
</reference>
<evidence type="ECO:0000313" key="3">
    <source>
        <dbReference type="EMBL" id="KAF2870880.1"/>
    </source>
</evidence>
<dbReference type="AlphaFoldDB" id="A0A7C8M5A0"/>
<feature type="compositionally biased region" description="Polar residues" evidence="1">
    <location>
        <begin position="1"/>
        <end position="21"/>
    </location>
</feature>